<dbReference type="InterPro" id="IPR017451">
    <property type="entry name" value="F-box-assoc_interact_dom"/>
</dbReference>
<dbReference type="EMBL" id="JAVYJV010000008">
    <property type="protein sequence ID" value="KAK4364086.1"/>
    <property type="molecule type" value="Genomic_DNA"/>
</dbReference>
<name>A0AAE1S7Z8_9SOLA</name>
<dbReference type="Pfam" id="PF07734">
    <property type="entry name" value="FBA_1"/>
    <property type="match status" value="1"/>
</dbReference>
<dbReference type="Proteomes" id="UP001291623">
    <property type="component" value="Unassembled WGS sequence"/>
</dbReference>
<evidence type="ECO:0000259" key="1">
    <source>
        <dbReference type="PROSITE" id="PS50181"/>
    </source>
</evidence>
<feature type="domain" description="F-box" evidence="1">
    <location>
        <begin position="12"/>
        <end position="57"/>
    </location>
</feature>
<dbReference type="CDD" id="cd22157">
    <property type="entry name" value="F-box_AtFBW1-like"/>
    <property type="match status" value="1"/>
</dbReference>
<gene>
    <name evidence="2" type="ORF">RND71_015444</name>
</gene>
<dbReference type="InterPro" id="IPR036047">
    <property type="entry name" value="F-box-like_dom_sf"/>
</dbReference>
<dbReference type="Gene3D" id="1.20.1280.50">
    <property type="match status" value="1"/>
</dbReference>
<dbReference type="InterPro" id="IPR001810">
    <property type="entry name" value="F-box_dom"/>
</dbReference>
<comment type="caution">
    <text evidence="2">The sequence shown here is derived from an EMBL/GenBank/DDBJ whole genome shotgun (WGS) entry which is preliminary data.</text>
</comment>
<reference evidence="2" key="1">
    <citation type="submission" date="2023-12" db="EMBL/GenBank/DDBJ databases">
        <title>Genome assembly of Anisodus tanguticus.</title>
        <authorList>
            <person name="Wang Y.-J."/>
        </authorList>
    </citation>
    <scope>NUCLEOTIDE SEQUENCE</scope>
    <source>
        <strain evidence="2">KB-2021</strain>
        <tissue evidence="2">Leaf</tissue>
    </source>
</reference>
<sequence length="369" mass="42051">MEEKSKESKYLPLDLPYLPQEIIFEILLRLPVKSLLKFRCVSKSWLYVLSTPLFNKAHVKFSLTNHNMSNYRVAAVTSISGLDTICNFYNIVSDNSFVTENCPPKSLSLSGRILGSCNGLICLNSDSFTLTLLNPCTRKFNVFIDTAVQYKGSGVGCSVSYGFGYDASVEDYKVVKIFSFNQIEDRYENMVKVYSLKAKCWKIIQGFNSGYINGKVAIFANGALHWEACLGDSWEIITYDLALERIEKMVLPNYEGRRIYWTLGVSRGYLIACCNYEPNRADIWVMKEYGVEKSWTKLVTISSHVDRWAHISPLFAAENSDEVLLKIDGELKLYNSRNRSFKRFKSFVSGDFCQVQVIAYFESLASPHI</sequence>
<dbReference type="Pfam" id="PF00646">
    <property type="entry name" value="F-box"/>
    <property type="match status" value="1"/>
</dbReference>
<keyword evidence="3" id="KW-1185">Reference proteome</keyword>
<dbReference type="InterPro" id="IPR050796">
    <property type="entry name" value="SCF_F-box_component"/>
</dbReference>
<dbReference type="PROSITE" id="PS50181">
    <property type="entry name" value="FBOX"/>
    <property type="match status" value="1"/>
</dbReference>
<accession>A0AAE1S7Z8</accession>
<evidence type="ECO:0000313" key="2">
    <source>
        <dbReference type="EMBL" id="KAK4364086.1"/>
    </source>
</evidence>
<dbReference type="SMART" id="SM00256">
    <property type="entry name" value="FBOX"/>
    <property type="match status" value="1"/>
</dbReference>
<proteinExistence type="predicted"/>
<protein>
    <recommendedName>
        <fullName evidence="1">F-box domain-containing protein</fullName>
    </recommendedName>
</protein>
<dbReference type="AlphaFoldDB" id="A0AAE1S7Z8"/>
<evidence type="ECO:0000313" key="3">
    <source>
        <dbReference type="Proteomes" id="UP001291623"/>
    </source>
</evidence>
<dbReference type="InterPro" id="IPR006527">
    <property type="entry name" value="F-box-assoc_dom_typ1"/>
</dbReference>
<dbReference type="NCBIfam" id="TIGR01640">
    <property type="entry name" value="F_box_assoc_1"/>
    <property type="match status" value="1"/>
</dbReference>
<dbReference type="PANTHER" id="PTHR31672">
    <property type="entry name" value="BNACNNG10540D PROTEIN"/>
    <property type="match status" value="1"/>
</dbReference>
<dbReference type="SUPFAM" id="SSF81383">
    <property type="entry name" value="F-box domain"/>
    <property type="match status" value="1"/>
</dbReference>
<organism evidence="2 3">
    <name type="scientific">Anisodus tanguticus</name>
    <dbReference type="NCBI Taxonomy" id="243964"/>
    <lineage>
        <taxon>Eukaryota</taxon>
        <taxon>Viridiplantae</taxon>
        <taxon>Streptophyta</taxon>
        <taxon>Embryophyta</taxon>
        <taxon>Tracheophyta</taxon>
        <taxon>Spermatophyta</taxon>
        <taxon>Magnoliopsida</taxon>
        <taxon>eudicotyledons</taxon>
        <taxon>Gunneridae</taxon>
        <taxon>Pentapetalae</taxon>
        <taxon>asterids</taxon>
        <taxon>lamiids</taxon>
        <taxon>Solanales</taxon>
        <taxon>Solanaceae</taxon>
        <taxon>Solanoideae</taxon>
        <taxon>Hyoscyameae</taxon>
        <taxon>Anisodus</taxon>
    </lineage>
</organism>
<dbReference type="PANTHER" id="PTHR31672:SF13">
    <property type="entry name" value="F-BOX PROTEIN CPR30-LIKE"/>
    <property type="match status" value="1"/>
</dbReference>